<dbReference type="Pfam" id="PF03133">
    <property type="entry name" value="TTL"/>
    <property type="match status" value="1"/>
</dbReference>
<dbReference type="Gene3D" id="3.30.470.20">
    <property type="entry name" value="ATP-grasp fold, B domain"/>
    <property type="match status" value="1"/>
</dbReference>
<dbReference type="GO" id="GO:0005737">
    <property type="term" value="C:cytoplasm"/>
    <property type="evidence" value="ECO:0007669"/>
    <property type="project" value="TreeGrafter"/>
</dbReference>
<dbReference type="STRING" id="101127.A0A1X2GMZ8"/>
<feature type="compositionally biased region" description="Basic and acidic residues" evidence="1">
    <location>
        <begin position="184"/>
        <end position="204"/>
    </location>
</feature>
<comment type="caution">
    <text evidence="3">The sequence shown here is derived from an EMBL/GenBank/DDBJ whole genome shotgun (WGS) entry which is preliminary data.</text>
</comment>
<feature type="domain" description="Tubulin--tyrosine ligase-like protein 12 SET-like" evidence="2">
    <location>
        <begin position="65"/>
        <end position="109"/>
    </location>
</feature>
<dbReference type="InterPro" id="IPR027749">
    <property type="entry name" value="TTLL12"/>
</dbReference>
<sequence length="677" mass="75390">MASAFESFVAVHQYQLASIPEELWQPLFMKLGEDYLDAGSVMELHLGDPVDGYSLHVKQDAALEKHSDIFLIDHAWTTSVETAKKELEDNPTLLERVENLMNIEKEAWVDEDASDSEIEHDDEIIRLVADQANVSYEQAKAALVDENYEVVNAITNLTLDPEFKKQADALQEQVMGQLIASGKAQEKEEKVNKEKEERNQQRRKEWNRRRIDNVYHRMWSFVQTYSYAVLQTDGQSETKTALYVNDEVGSALCHSSKPNMVCVPFIFSRGASGVIPYSVLFPLTAMAAGDLVTVDMVPKALTKDLDRMAYLLAIEHRIAPSNETLIDTNQLVNAYQQIQSAATPSPSPSAGSISTLTLPASGDEVRVFTDLDCVRANLTTKNVKWVSNSNEADVSWLGPAGSSSTASNQLVSRNQSCLTSLAGLSALIRTSYGATTWFPATWDLKHRLGECVGDFLHKEQPWILKPDTVAGQGRLASGVAEIIRQIDLPSPALAQHYLAEPCLYNGKKFTLQFTVVVRQHGSDLLAGLYRRFWIRLANKKYQDATADDREAHLLDTPLGAYQMTSLDPASFTRHLEKEQQTSWSSIESSIHQIIKDVLLAANTQPEPLGFSKEQANAFGIYTFDVALTSALKPVLMRVHDSSQCGWLCKDDKHFVNHALSLVDPRFGNVDKNAVIVL</sequence>
<proteinExistence type="predicted"/>
<evidence type="ECO:0000256" key="1">
    <source>
        <dbReference type="SAM" id="MobiDB-lite"/>
    </source>
</evidence>
<name>A0A1X2GMZ8_9FUNG</name>
<feature type="region of interest" description="Disordered" evidence="1">
    <location>
        <begin position="181"/>
        <end position="204"/>
    </location>
</feature>
<dbReference type="EMBL" id="MCGT01000008">
    <property type="protein sequence ID" value="ORX57496.1"/>
    <property type="molecule type" value="Genomic_DNA"/>
</dbReference>
<reference evidence="3 4" key="1">
    <citation type="submission" date="2016-07" db="EMBL/GenBank/DDBJ databases">
        <title>Pervasive Adenine N6-methylation of Active Genes in Fungi.</title>
        <authorList>
            <consortium name="DOE Joint Genome Institute"/>
            <person name="Mondo S.J."/>
            <person name="Dannebaum R.O."/>
            <person name="Kuo R.C."/>
            <person name="Labutti K."/>
            <person name="Haridas S."/>
            <person name="Kuo A."/>
            <person name="Salamov A."/>
            <person name="Ahrendt S.R."/>
            <person name="Lipzen A."/>
            <person name="Sullivan W."/>
            <person name="Andreopoulos W.B."/>
            <person name="Clum A."/>
            <person name="Lindquist E."/>
            <person name="Daum C."/>
            <person name="Ramamoorthy G.K."/>
            <person name="Gryganskyi A."/>
            <person name="Culley D."/>
            <person name="Magnuson J.K."/>
            <person name="James T.Y."/>
            <person name="O'Malley M.A."/>
            <person name="Stajich J.E."/>
            <person name="Spatafora J.W."/>
            <person name="Visel A."/>
            <person name="Grigoriev I.V."/>
        </authorList>
    </citation>
    <scope>NUCLEOTIDE SEQUENCE [LARGE SCALE GENOMIC DNA]</scope>
    <source>
        <strain evidence="3 4">NRRL 3301</strain>
    </source>
</reference>
<accession>A0A1X2GMZ8</accession>
<dbReference type="PANTHER" id="PTHR46088">
    <property type="entry name" value="TUBULIN--TYROSINE LIGASE-LIKE PROTEIN 12"/>
    <property type="match status" value="1"/>
</dbReference>
<dbReference type="InterPro" id="IPR004344">
    <property type="entry name" value="TTL/TTLL_fam"/>
</dbReference>
<organism evidence="3 4">
    <name type="scientific">Hesseltinella vesiculosa</name>
    <dbReference type="NCBI Taxonomy" id="101127"/>
    <lineage>
        <taxon>Eukaryota</taxon>
        <taxon>Fungi</taxon>
        <taxon>Fungi incertae sedis</taxon>
        <taxon>Mucoromycota</taxon>
        <taxon>Mucoromycotina</taxon>
        <taxon>Mucoromycetes</taxon>
        <taxon>Mucorales</taxon>
        <taxon>Cunninghamellaceae</taxon>
        <taxon>Hesseltinella</taxon>
    </lineage>
</organism>
<dbReference type="Pfam" id="PF25556">
    <property type="entry name" value="SET_TTL"/>
    <property type="match status" value="2"/>
</dbReference>
<dbReference type="AlphaFoldDB" id="A0A1X2GMZ8"/>
<dbReference type="PANTHER" id="PTHR46088:SF1">
    <property type="entry name" value="TUBULIN--TYROSINE LIGASE-LIKE PROTEIN 12"/>
    <property type="match status" value="1"/>
</dbReference>
<protein>
    <recommendedName>
        <fullName evidence="2">Tubulin--tyrosine ligase-like protein 12 SET-like domain-containing protein</fullName>
    </recommendedName>
</protein>
<dbReference type="OrthoDB" id="2127950at2759"/>
<dbReference type="Proteomes" id="UP000242146">
    <property type="component" value="Unassembled WGS sequence"/>
</dbReference>
<feature type="domain" description="Tubulin--tyrosine ligase-like protein 12 SET-like" evidence="2">
    <location>
        <begin position="210"/>
        <end position="297"/>
    </location>
</feature>
<dbReference type="InterPro" id="IPR057954">
    <property type="entry name" value="SET_TTL12"/>
</dbReference>
<dbReference type="PROSITE" id="PS51221">
    <property type="entry name" value="TTL"/>
    <property type="match status" value="1"/>
</dbReference>
<gene>
    <name evidence="3" type="ORF">DM01DRAFT_1334112</name>
</gene>
<evidence type="ECO:0000313" key="4">
    <source>
        <dbReference type="Proteomes" id="UP000242146"/>
    </source>
</evidence>
<dbReference type="Gene3D" id="1.10.8.10">
    <property type="entry name" value="DNA helicase RuvA subunit, C-terminal domain"/>
    <property type="match status" value="1"/>
</dbReference>
<evidence type="ECO:0000313" key="3">
    <source>
        <dbReference type="EMBL" id="ORX57496.1"/>
    </source>
</evidence>
<keyword evidence="4" id="KW-1185">Reference proteome</keyword>
<evidence type="ECO:0000259" key="2">
    <source>
        <dbReference type="Pfam" id="PF25556"/>
    </source>
</evidence>